<accession>A0ABV5GQ70</accession>
<name>A0ABV5GQ70_9FLAO</name>
<gene>
    <name evidence="1" type="ORF">ACFFVF_13565</name>
</gene>
<dbReference type="EMBL" id="JBHMEY010000059">
    <property type="protein sequence ID" value="MFB9097545.1"/>
    <property type="molecule type" value="Genomic_DNA"/>
</dbReference>
<evidence type="ECO:0000313" key="2">
    <source>
        <dbReference type="Proteomes" id="UP001589607"/>
    </source>
</evidence>
<comment type="caution">
    <text evidence="1">The sequence shown here is derived from an EMBL/GenBank/DDBJ whole genome shotgun (WGS) entry which is preliminary data.</text>
</comment>
<evidence type="ECO:0000313" key="1">
    <source>
        <dbReference type="EMBL" id="MFB9097545.1"/>
    </source>
</evidence>
<proteinExistence type="predicted"/>
<sequence length="91" mass="10729">MLLSFFKKGISNHEINKFEIVNFYTLNNVSLLGNKNFNEVRIIRSKLIREVFTDVITKYQHKDTQCPDDITLEEKMFANNNINLIISKYSL</sequence>
<organism evidence="1 2">
    <name type="scientific">Flavobacterium jumunjinense</name>
    <dbReference type="NCBI Taxonomy" id="998845"/>
    <lineage>
        <taxon>Bacteria</taxon>
        <taxon>Pseudomonadati</taxon>
        <taxon>Bacteroidota</taxon>
        <taxon>Flavobacteriia</taxon>
        <taxon>Flavobacteriales</taxon>
        <taxon>Flavobacteriaceae</taxon>
        <taxon>Flavobacterium</taxon>
    </lineage>
</organism>
<dbReference type="RefSeq" id="WP_236457497.1">
    <property type="nucleotide sequence ID" value="NZ_CBCSGE010000006.1"/>
</dbReference>
<protein>
    <submittedName>
        <fullName evidence="1">Uncharacterized protein</fullName>
    </submittedName>
</protein>
<keyword evidence="2" id="KW-1185">Reference proteome</keyword>
<reference evidence="1 2" key="1">
    <citation type="submission" date="2024-09" db="EMBL/GenBank/DDBJ databases">
        <authorList>
            <person name="Sun Q."/>
            <person name="Mori K."/>
        </authorList>
    </citation>
    <scope>NUCLEOTIDE SEQUENCE [LARGE SCALE GENOMIC DNA]</scope>
    <source>
        <strain evidence="1 2">CECT 7955</strain>
    </source>
</reference>
<dbReference type="Proteomes" id="UP001589607">
    <property type="component" value="Unassembled WGS sequence"/>
</dbReference>